<name>A0A7X2S790_9BACI</name>
<accession>A0A7X2S790</accession>
<dbReference type="Pfam" id="PF01926">
    <property type="entry name" value="MMR_HSR1"/>
    <property type="match status" value="1"/>
</dbReference>
<gene>
    <name evidence="2" type="ORF">GKZ89_14345</name>
</gene>
<dbReference type="AlphaFoldDB" id="A0A7X2S790"/>
<comment type="caution">
    <text evidence="2">The sequence shown here is derived from an EMBL/GenBank/DDBJ whole genome shotgun (WGS) entry which is preliminary data.</text>
</comment>
<keyword evidence="3" id="KW-1185">Reference proteome</keyword>
<sequence length="425" mass="47922">MVQTNEEIQWSEVLSRLQTQLSALNEEFNRKFIMPNIVLSGKTGVGKSTLINAIFGFDEAETGVGKPVSQALTEYRIPEAPVHLFDTKGMEMDLEQREISRQQIVDEIQERASSENAADHLHIMWYCISNESRRLEDTEIEWIRSFSEYMPVVIVLTQTFDLNESFYHFIKKELPQLPICRVLAKEKVMLGEVRIPPHGLTDVIDKTLEMIPEATKRAFTAAQKIEVERKIESAKKLIQERLDSSSPVSYKNLAHAAEAFPIGMDVMGRSAVYLYMARDIMTVMGIPVNRNFLKFTKEARPLLQSILLPFFAAEGSRALGKAALKYSTKQATKEGASTLAKLAGKSIGKANLLVSPVIGLIAGSFNRKVTEAIASAFINTCAEFLRQEIRYKDYSTTEIMDKLSAGMKVRMRKEKDEIEELAVKQ</sequence>
<dbReference type="Proteomes" id="UP000434639">
    <property type="component" value="Unassembled WGS sequence"/>
</dbReference>
<dbReference type="InterPro" id="IPR006073">
    <property type="entry name" value="GTP-bd"/>
</dbReference>
<dbReference type="EMBL" id="WMIB01000015">
    <property type="protein sequence ID" value="MTH54580.1"/>
    <property type="molecule type" value="Genomic_DNA"/>
</dbReference>
<evidence type="ECO:0000259" key="1">
    <source>
        <dbReference type="Pfam" id="PF01926"/>
    </source>
</evidence>
<dbReference type="InterPro" id="IPR027417">
    <property type="entry name" value="P-loop_NTPase"/>
</dbReference>
<dbReference type="Gene3D" id="3.40.50.300">
    <property type="entry name" value="P-loop containing nucleotide triphosphate hydrolases"/>
    <property type="match status" value="1"/>
</dbReference>
<proteinExistence type="predicted"/>
<dbReference type="OrthoDB" id="9255830at2"/>
<feature type="domain" description="G" evidence="1">
    <location>
        <begin position="37"/>
        <end position="157"/>
    </location>
</feature>
<evidence type="ECO:0000313" key="3">
    <source>
        <dbReference type="Proteomes" id="UP000434639"/>
    </source>
</evidence>
<dbReference type="RefSeq" id="WP_155113088.1">
    <property type="nucleotide sequence ID" value="NZ_WMIB01000015.1"/>
</dbReference>
<dbReference type="SUPFAM" id="SSF52540">
    <property type="entry name" value="P-loop containing nucleoside triphosphate hydrolases"/>
    <property type="match status" value="1"/>
</dbReference>
<protein>
    <recommendedName>
        <fullName evidence="1">G domain-containing protein</fullName>
    </recommendedName>
</protein>
<dbReference type="GO" id="GO:0005525">
    <property type="term" value="F:GTP binding"/>
    <property type="evidence" value="ECO:0007669"/>
    <property type="project" value="InterPro"/>
</dbReference>
<organism evidence="2 3">
    <name type="scientific">Metabacillus mangrovi</name>
    <dbReference type="NCBI Taxonomy" id="1491830"/>
    <lineage>
        <taxon>Bacteria</taxon>
        <taxon>Bacillati</taxon>
        <taxon>Bacillota</taxon>
        <taxon>Bacilli</taxon>
        <taxon>Bacillales</taxon>
        <taxon>Bacillaceae</taxon>
        <taxon>Metabacillus</taxon>
    </lineage>
</organism>
<evidence type="ECO:0000313" key="2">
    <source>
        <dbReference type="EMBL" id="MTH54580.1"/>
    </source>
</evidence>
<reference evidence="2 3" key="1">
    <citation type="journal article" date="2017" name="Int. J. Syst. Evol. Microbiol.">
        <title>Bacillus mangrovi sp. nov., isolated from a sediment sample from a mangrove forest.</title>
        <authorList>
            <person name="Gupta V."/>
            <person name="Singh P.K."/>
            <person name="Korpole S."/>
            <person name="Tanuku N.R.S."/>
            <person name="Pinnaka A.K."/>
        </authorList>
    </citation>
    <scope>NUCLEOTIDE SEQUENCE [LARGE SCALE GENOMIC DNA]</scope>
    <source>
        <strain evidence="2 3">KCTC 33872</strain>
    </source>
</reference>